<dbReference type="GO" id="GO:0015031">
    <property type="term" value="P:protein transport"/>
    <property type="evidence" value="ECO:0007669"/>
    <property type="project" value="InterPro"/>
</dbReference>
<dbReference type="EMBL" id="CAMAPF010000945">
    <property type="protein sequence ID" value="CAH9126814.1"/>
    <property type="molecule type" value="Genomic_DNA"/>
</dbReference>
<organism evidence="3 4">
    <name type="scientific">Cuscuta epithymum</name>
    <dbReference type="NCBI Taxonomy" id="186058"/>
    <lineage>
        <taxon>Eukaryota</taxon>
        <taxon>Viridiplantae</taxon>
        <taxon>Streptophyta</taxon>
        <taxon>Embryophyta</taxon>
        <taxon>Tracheophyta</taxon>
        <taxon>Spermatophyta</taxon>
        <taxon>Magnoliopsida</taxon>
        <taxon>eudicotyledons</taxon>
        <taxon>Gunneridae</taxon>
        <taxon>Pentapetalae</taxon>
        <taxon>asterids</taxon>
        <taxon>lamiids</taxon>
        <taxon>Solanales</taxon>
        <taxon>Convolvulaceae</taxon>
        <taxon>Cuscuteae</taxon>
        <taxon>Cuscuta</taxon>
        <taxon>Cuscuta subgen. Cuscuta</taxon>
    </lineage>
</organism>
<keyword evidence="4" id="KW-1185">Reference proteome</keyword>
<dbReference type="PANTHER" id="PTHR12161:SF44">
    <property type="entry name" value="REGULATOR OF VPS4 ACTIVITY IN THE MVB PATHWAY PROTEIN"/>
    <property type="match status" value="1"/>
</dbReference>
<reference evidence="3" key="1">
    <citation type="submission" date="2022-07" db="EMBL/GenBank/DDBJ databases">
        <authorList>
            <person name="Macas J."/>
            <person name="Novak P."/>
            <person name="Neumann P."/>
        </authorList>
    </citation>
    <scope>NUCLEOTIDE SEQUENCE</scope>
</reference>
<feature type="region of interest" description="Disordered" evidence="2">
    <location>
        <begin position="294"/>
        <end position="329"/>
    </location>
</feature>
<gene>
    <name evidence="3" type="ORF">CEPIT_LOCUS27828</name>
</gene>
<evidence type="ECO:0000256" key="2">
    <source>
        <dbReference type="SAM" id="MobiDB-lite"/>
    </source>
</evidence>
<dbReference type="AlphaFoldDB" id="A0AAV0EUD8"/>
<evidence type="ECO:0000313" key="4">
    <source>
        <dbReference type="Proteomes" id="UP001152523"/>
    </source>
</evidence>
<accession>A0AAV0EUD8</accession>
<evidence type="ECO:0008006" key="5">
    <source>
        <dbReference type="Google" id="ProtNLM"/>
    </source>
</evidence>
<comment type="similarity">
    <text evidence="1">Belongs to the IST1 family.</text>
</comment>
<dbReference type="InterPro" id="IPR042277">
    <property type="entry name" value="IST1-like"/>
</dbReference>
<dbReference type="FunFam" id="1.20.1260.60:FF:000002">
    <property type="entry name" value="Vacuolar protein sorting-associated protein IST1"/>
    <property type="match status" value="1"/>
</dbReference>
<evidence type="ECO:0000313" key="3">
    <source>
        <dbReference type="EMBL" id="CAH9126814.1"/>
    </source>
</evidence>
<comment type="caution">
    <text evidence="3">The sequence shown here is derived from an EMBL/GenBank/DDBJ whole genome shotgun (WGS) entry which is preliminary data.</text>
</comment>
<dbReference type="Pfam" id="PF03398">
    <property type="entry name" value="Ist1"/>
    <property type="match status" value="1"/>
</dbReference>
<dbReference type="Proteomes" id="UP001152523">
    <property type="component" value="Unassembled WGS sequence"/>
</dbReference>
<proteinExistence type="inferred from homology"/>
<sequence length="369" mass="42611">MFDLLFGWRKASKCKKLIGRVQCRLKLLKNKRSCIARHLREDLCELLRNGHHPLVFDRVEHLFMDENLVAAYDMLESYCEFLLINLTYIRKYKDCPNDINEAVSTLIYASARLGDLPELLSIRKLFAQRYGQRFARVALELLPGNLVNTQIKECLSTKCVTDEVKCRLVEEISRSCFQQGPLLLGYTSEWQKQEKRANEKPQIFKSSAEDFDEKDEQSKWCRASLGKMNQEMVDEIAEFESNNGTIDQRLFLFKSPCLLTFIVYNKCTVDEKEEEKKFISKAAALSISEDQKEIKCGENGKRKQNGPPPPPYLRAAGVSMPPERPNEESLLDSIARSISFPDHVHPKLPDYDEISAKFMALKREKIQNI</sequence>
<name>A0AAV0EUD8_9ASTE</name>
<dbReference type="PANTHER" id="PTHR12161">
    <property type="entry name" value="IST1 FAMILY MEMBER"/>
    <property type="match status" value="1"/>
</dbReference>
<dbReference type="Gene3D" id="1.20.1260.60">
    <property type="entry name" value="Vacuolar protein sorting-associated protein Ist1"/>
    <property type="match status" value="1"/>
</dbReference>
<dbReference type="InterPro" id="IPR005061">
    <property type="entry name" value="Ist1"/>
</dbReference>
<protein>
    <recommendedName>
        <fullName evidence="5">Vacuolar protein sorting-associated protein Ist1</fullName>
    </recommendedName>
</protein>
<evidence type="ECO:0000256" key="1">
    <source>
        <dbReference type="ARBA" id="ARBA00005536"/>
    </source>
</evidence>